<dbReference type="EMBL" id="KZ821517">
    <property type="protein sequence ID" value="PYH28371.1"/>
    <property type="molecule type" value="Genomic_DNA"/>
</dbReference>
<dbReference type="OrthoDB" id="5284590at2759"/>
<dbReference type="SUPFAM" id="SSF54511">
    <property type="entry name" value="GFP-like"/>
    <property type="match status" value="1"/>
</dbReference>
<gene>
    <name evidence="1" type="ORF">BO87DRAFT_402287</name>
</gene>
<dbReference type="InterPro" id="IPR009017">
    <property type="entry name" value="GFP"/>
</dbReference>
<organism evidence="1 2">
    <name type="scientific">Aspergillus neoniger (strain CBS 115656)</name>
    <dbReference type="NCBI Taxonomy" id="1448310"/>
    <lineage>
        <taxon>Eukaryota</taxon>
        <taxon>Fungi</taxon>
        <taxon>Dikarya</taxon>
        <taxon>Ascomycota</taxon>
        <taxon>Pezizomycotina</taxon>
        <taxon>Eurotiomycetes</taxon>
        <taxon>Eurotiomycetidae</taxon>
        <taxon>Eurotiales</taxon>
        <taxon>Aspergillaceae</taxon>
        <taxon>Aspergillus</taxon>
        <taxon>Aspergillus subgen. Circumdati</taxon>
    </lineage>
</organism>
<dbReference type="RefSeq" id="XP_025473849.1">
    <property type="nucleotide sequence ID" value="XM_025625674.1"/>
</dbReference>
<reference evidence="1" key="1">
    <citation type="submission" date="2016-12" db="EMBL/GenBank/DDBJ databases">
        <title>The genomes of Aspergillus section Nigri reveals drivers in fungal speciation.</title>
        <authorList>
            <consortium name="DOE Joint Genome Institute"/>
            <person name="Vesth T.C."/>
            <person name="Nybo J."/>
            <person name="Theobald S."/>
            <person name="Brandl J."/>
            <person name="Frisvad J.C."/>
            <person name="Nielsen K.F."/>
            <person name="Lyhne E.K."/>
            <person name="Kogle M.E."/>
            <person name="Kuo A."/>
            <person name="Riley R."/>
            <person name="Clum A."/>
            <person name="Nolan M."/>
            <person name="Lipzen A."/>
            <person name="Salamov A."/>
            <person name="Henrissat B."/>
            <person name="Wiebenga A."/>
            <person name="De Vries R.P."/>
            <person name="Grigoriev I.V."/>
            <person name="Mortensen U.H."/>
            <person name="Andersen M.R."/>
            <person name="Baker S.E."/>
        </authorList>
    </citation>
    <scope>NUCLEOTIDE SEQUENCE [LARGE SCALE GENOMIC DNA]</scope>
    <source>
        <strain evidence="1">CBS 115656</strain>
    </source>
</reference>
<name>A0A318Y1X2_ASPNB</name>
<dbReference type="Proteomes" id="UP000247647">
    <property type="component" value="Unassembled WGS sequence"/>
</dbReference>
<dbReference type="GeneID" id="37128130"/>
<evidence type="ECO:0000313" key="2">
    <source>
        <dbReference type="Proteomes" id="UP000247647"/>
    </source>
</evidence>
<dbReference type="AlphaFoldDB" id="A0A318Y1X2"/>
<proteinExistence type="predicted"/>
<keyword evidence="2" id="KW-1185">Reference proteome</keyword>
<protein>
    <submittedName>
        <fullName evidence="1">Uncharacterized protein</fullName>
    </submittedName>
</protein>
<accession>A0A318Y1X2</accession>
<dbReference type="Gene3D" id="2.40.155.10">
    <property type="entry name" value="Green fluorescent protein"/>
    <property type="match status" value="1"/>
</dbReference>
<evidence type="ECO:0000313" key="1">
    <source>
        <dbReference type="EMBL" id="PYH28371.1"/>
    </source>
</evidence>
<sequence>MEFDKSILNKVKHNTKIIINDIEYQGFRIRKANNGLLTSQLNHNLNFDPEILAVHLIIGYLSYSEYKEGATDLFKPSTLLDGYKYQQKYRFSSGATFSSFHNISFEERTDEAFAGQTWDVQDLVETFIPSGPDLVKSIMVVKWKGDQRNLSAGIYIQCEKITVHRDFQEVGGEPENLLAIQLPVETKGREKAREEAEAPQLNAAIGVSTF</sequence>